<evidence type="ECO:0000313" key="5">
    <source>
        <dbReference type="EMBL" id="RQN07714.1"/>
    </source>
</evidence>
<feature type="domain" description="Methyltransferase" evidence="4">
    <location>
        <begin position="43"/>
        <end position="136"/>
    </location>
</feature>
<dbReference type="SUPFAM" id="SSF53335">
    <property type="entry name" value="S-adenosyl-L-methionine-dependent methyltransferases"/>
    <property type="match status" value="1"/>
</dbReference>
<dbReference type="EMBL" id="RQJX01000011">
    <property type="protein sequence ID" value="RQN07714.1"/>
    <property type="molecule type" value="Genomic_DNA"/>
</dbReference>
<reference evidence="5 6" key="1">
    <citation type="submission" date="2018-11" db="EMBL/GenBank/DDBJ databases">
        <authorList>
            <person name="Li F."/>
        </authorList>
    </citation>
    <scope>NUCLEOTIDE SEQUENCE [LARGE SCALE GENOMIC DNA]</scope>
    <source>
        <strain evidence="5 6">YS17T</strain>
    </source>
</reference>
<gene>
    <name evidence="5" type="ORF">EHW97_09465</name>
</gene>
<evidence type="ECO:0000259" key="4">
    <source>
        <dbReference type="Pfam" id="PF13649"/>
    </source>
</evidence>
<dbReference type="GO" id="GO:0008168">
    <property type="term" value="F:methyltransferase activity"/>
    <property type="evidence" value="ECO:0007669"/>
    <property type="project" value="UniProtKB-KW"/>
</dbReference>
<dbReference type="Proteomes" id="UP000275225">
    <property type="component" value="Unassembled WGS sequence"/>
</dbReference>
<evidence type="ECO:0000256" key="2">
    <source>
        <dbReference type="ARBA" id="ARBA00022679"/>
    </source>
</evidence>
<dbReference type="AlphaFoldDB" id="A0A3N6YD33"/>
<dbReference type="InterPro" id="IPR041698">
    <property type="entry name" value="Methyltransf_25"/>
</dbReference>
<evidence type="ECO:0000256" key="1">
    <source>
        <dbReference type="ARBA" id="ARBA00022603"/>
    </source>
</evidence>
<keyword evidence="2 5" id="KW-0808">Transferase</keyword>
<keyword evidence="1 5" id="KW-0489">Methyltransferase</keyword>
<dbReference type="OrthoDB" id="9786503at2"/>
<proteinExistence type="predicted"/>
<dbReference type="GO" id="GO:0032259">
    <property type="term" value="P:methylation"/>
    <property type="evidence" value="ECO:0007669"/>
    <property type="project" value="UniProtKB-KW"/>
</dbReference>
<name>A0A3N6YD33_9ACTN</name>
<keyword evidence="3" id="KW-0949">S-adenosyl-L-methionine</keyword>
<dbReference type="RefSeq" id="WP_124236922.1">
    <property type="nucleotide sequence ID" value="NZ_JBHUFI010000002.1"/>
</dbReference>
<dbReference type="Pfam" id="PF13649">
    <property type="entry name" value="Methyltransf_25"/>
    <property type="match status" value="1"/>
</dbReference>
<accession>A0A3N6YD33</accession>
<dbReference type="PANTHER" id="PTHR43464">
    <property type="entry name" value="METHYLTRANSFERASE"/>
    <property type="match status" value="1"/>
</dbReference>
<dbReference type="PANTHER" id="PTHR43464:SF19">
    <property type="entry name" value="UBIQUINONE BIOSYNTHESIS O-METHYLTRANSFERASE, MITOCHONDRIAL"/>
    <property type="match status" value="1"/>
</dbReference>
<evidence type="ECO:0000313" key="6">
    <source>
        <dbReference type="Proteomes" id="UP000275225"/>
    </source>
</evidence>
<comment type="caution">
    <text evidence="5">The sequence shown here is derived from an EMBL/GenBank/DDBJ whole genome shotgun (WGS) entry which is preliminary data.</text>
</comment>
<dbReference type="Gene3D" id="3.40.50.150">
    <property type="entry name" value="Vaccinia Virus protein VP39"/>
    <property type="match status" value="1"/>
</dbReference>
<protein>
    <submittedName>
        <fullName evidence="5">Class I SAM-dependent methyltransferase</fullName>
    </submittedName>
</protein>
<evidence type="ECO:0000256" key="3">
    <source>
        <dbReference type="ARBA" id="ARBA00022691"/>
    </source>
</evidence>
<keyword evidence="6" id="KW-1185">Reference proteome</keyword>
<organism evidence="5 6">
    <name type="scientific">Aeromicrobium camelliae</name>
    <dbReference type="NCBI Taxonomy" id="1538144"/>
    <lineage>
        <taxon>Bacteria</taxon>
        <taxon>Bacillati</taxon>
        <taxon>Actinomycetota</taxon>
        <taxon>Actinomycetes</taxon>
        <taxon>Propionibacteriales</taxon>
        <taxon>Nocardioidaceae</taxon>
        <taxon>Aeromicrobium</taxon>
    </lineage>
</organism>
<dbReference type="InterPro" id="IPR029063">
    <property type="entry name" value="SAM-dependent_MTases_sf"/>
</dbReference>
<dbReference type="CDD" id="cd02440">
    <property type="entry name" value="AdoMet_MTases"/>
    <property type="match status" value="1"/>
</dbReference>
<sequence length="209" mass="22897">MNEPGDAREFWESRYREQDRAWSGRPNQALVDVVEDMLPGRALDLGCGEGGDSIWLAAQGWTVTAVDVSATALDRARRAAVEAGLGDSISWREHDLASWVPDGEFDLVSACFLQSPLEFPRYEVLRAAAAHLAPNGHLLVVAHASTPPWARHRDGHGPQLLSAEEDVAALGLSVDHWEVVVAEDRHRTVTGPEGQQADILDSVVLVRRR</sequence>